<feature type="transmembrane region" description="Helical" evidence="5">
    <location>
        <begin position="154"/>
        <end position="175"/>
    </location>
</feature>
<feature type="transmembrane region" description="Helical" evidence="5">
    <location>
        <begin position="67"/>
        <end position="96"/>
    </location>
</feature>
<keyword evidence="7" id="KW-1185">Reference proteome</keyword>
<comment type="subcellular location">
    <subcellularLocation>
        <location evidence="1">Membrane</location>
        <topology evidence="1">Multi-pass membrane protein</topology>
    </subcellularLocation>
</comment>
<keyword evidence="4 5" id="KW-0472">Membrane</keyword>
<evidence type="ECO:0000256" key="2">
    <source>
        <dbReference type="ARBA" id="ARBA00022692"/>
    </source>
</evidence>
<keyword evidence="2 5" id="KW-0812">Transmembrane</keyword>
<evidence type="ECO:0000313" key="7">
    <source>
        <dbReference type="Proteomes" id="UP001446032"/>
    </source>
</evidence>
<dbReference type="EMBL" id="JBBMEI010000046">
    <property type="protein sequence ID" value="MEQ2359270.1"/>
    <property type="molecule type" value="Genomic_DNA"/>
</dbReference>
<proteinExistence type="predicted"/>
<dbReference type="Gene3D" id="1.20.1080.10">
    <property type="entry name" value="Glycerol uptake facilitator protein"/>
    <property type="match status" value="1"/>
</dbReference>
<feature type="transmembrane region" description="Helical" evidence="5">
    <location>
        <begin position="222"/>
        <end position="243"/>
    </location>
</feature>
<accession>A0ABV1AM55</accession>
<evidence type="ECO:0000313" key="6">
    <source>
        <dbReference type="EMBL" id="MEQ2359270.1"/>
    </source>
</evidence>
<reference evidence="6 7" key="1">
    <citation type="submission" date="2024-03" db="EMBL/GenBank/DDBJ databases">
        <title>Human intestinal bacterial collection.</title>
        <authorList>
            <person name="Pauvert C."/>
            <person name="Hitch T.C.A."/>
            <person name="Clavel T."/>
        </authorList>
    </citation>
    <scope>NUCLEOTIDE SEQUENCE [LARGE SCALE GENOMIC DNA]</scope>
    <source>
        <strain evidence="6 7">CLA-AA-H95</strain>
    </source>
</reference>
<dbReference type="InterPro" id="IPR023271">
    <property type="entry name" value="Aquaporin-like"/>
</dbReference>
<dbReference type="InterPro" id="IPR000292">
    <property type="entry name" value="For/NO2_transpt"/>
</dbReference>
<dbReference type="RefSeq" id="WP_227221740.1">
    <property type="nucleotide sequence ID" value="NZ_JBBMEI010000046.1"/>
</dbReference>
<feature type="transmembrane region" description="Helical" evidence="5">
    <location>
        <begin position="108"/>
        <end position="132"/>
    </location>
</feature>
<dbReference type="PANTHER" id="PTHR30520">
    <property type="entry name" value="FORMATE TRANSPORTER-RELATED"/>
    <property type="match status" value="1"/>
</dbReference>
<protein>
    <submittedName>
        <fullName evidence="6">Formate/nitrite transporter family protein</fullName>
    </submittedName>
</protein>
<evidence type="ECO:0000256" key="1">
    <source>
        <dbReference type="ARBA" id="ARBA00004141"/>
    </source>
</evidence>
<keyword evidence="3 5" id="KW-1133">Transmembrane helix</keyword>
<gene>
    <name evidence="6" type="ORF">WMO75_13220</name>
</gene>
<organism evidence="6 7">
    <name type="scientific">Blautia intestinihominis</name>
    <dbReference type="NCBI Taxonomy" id="3133152"/>
    <lineage>
        <taxon>Bacteria</taxon>
        <taxon>Bacillati</taxon>
        <taxon>Bacillota</taxon>
        <taxon>Clostridia</taxon>
        <taxon>Lachnospirales</taxon>
        <taxon>Lachnospiraceae</taxon>
        <taxon>Blautia</taxon>
    </lineage>
</organism>
<dbReference type="PANTHER" id="PTHR30520:SF8">
    <property type="entry name" value="NITRITE TRANSPORTER NIRC"/>
    <property type="match status" value="1"/>
</dbReference>
<dbReference type="Proteomes" id="UP001446032">
    <property type="component" value="Unassembled WGS sequence"/>
</dbReference>
<evidence type="ECO:0000256" key="3">
    <source>
        <dbReference type="ARBA" id="ARBA00022989"/>
    </source>
</evidence>
<evidence type="ECO:0000256" key="5">
    <source>
        <dbReference type="SAM" id="Phobius"/>
    </source>
</evidence>
<feature type="transmembrane region" description="Helical" evidence="5">
    <location>
        <begin position="27"/>
        <end position="47"/>
    </location>
</feature>
<feature type="transmembrane region" description="Helical" evidence="5">
    <location>
        <begin position="182"/>
        <end position="210"/>
    </location>
</feature>
<evidence type="ECO:0000256" key="4">
    <source>
        <dbReference type="ARBA" id="ARBA00023136"/>
    </source>
</evidence>
<dbReference type="Pfam" id="PF01226">
    <property type="entry name" value="Form_Nir_trans"/>
    <property type="match status" value="1"/>
</dbReference>
<name>A0ABV1AM55_9FIRM</name>
<comment type="caution">
    <text evidence="6">The sequence shown here is derived from an EMBL/GenBank/DDBJ whole genome shotgun (WGS) entry which is preliminary data.</text>
</comment>
<sequence>MNHEDVQKLSNAANAKITLLQNDFLKYFMRAIMAGFFIVVAMIFSNVVGNVFAGAEEPAWGKFLGALVFSIAVLLISMVGGELFTGNNLVMAFGVYDKRVTLGDAGKVWLISYIGNFVGCLILSLIFVWAGASGTKDYFAGFIGNKLAIPAGQMFFRAVLCNFFVCLGVLCGIKLKSEAAKFLMIVMCISGFVVSGFEHCVANMGIFVTAACLVPGLSVGAMIKSMVIVTLGNMVGGAVLLAWPLRKMSADQ</sequence>